<comment type="caution">
    <text evidence="10">The sequence shown here is derived from an EMBL/GenBank/DDBJ whole genome shotgun (WGS) entry which is preliminary data.</text>
</comment>
<feature type="compositionally biased region" description="Polar residues" evidence="7">
    <location>
        <begin position="551"/>
        <end position="568"/>
    </location>
</feature>
<dbReference type="SMART" id="SM00240">
    <property type="entry name" value="FHA"/>
    <property type="match status" value="1"/>
</dbReference>
<dbReference type="PROSITE" id="PS50006">
    <property type="entry name" value="FHA_DOMAIN"/>
    <property type="match status" value="1"/>
</dbReference>
<feature type="compositionally biased region" description="Polar residues" evidence="7">
    <location>
        <begin position="514"/>
        <end position="524"/>
    </location>
</feature>
<feature type="compositionally biased region" description="Low complexity" evidence="7">
    <location>
        <begin position="59"/>
        <end position="83"/>
    </location>
</feature>
<dbReference type="SMART" id="SM00184">
    <property type="entry name" value="RING"/>
    <property type="match status" value="1"/>
</dbReference>
<dbReference type="GO" id="GO:0000151">
    <property type="term" value="C:ubiquitin ligase complex"/>
    <property type="evidence" value="ECO:0007669"/>
    <property type="project" value="TreeGrafter"/>
</dbReference>
<evidence type="ECO:0000256" key="6">
    <source>
        <dbReference type="PROSITE-ProRule" id="PRU00175"/>
    </source>
</evidence>
<evidence type="ECO:0000256" key="5">
    <source>
        <dbReference type="ARBA" id="ARBA00022833"/>
    </source>
</evidence>
<evidence type="ECO:0000259" key="9">
    <source>
        <dbReference type="PROSITE" id="PS50089"/>
    </source>
</evidence>
<dbReference type="GO" id="GO:0016567">
    <property type="term" value="P:protein ubiquitination"/>
    <property type="evidence" value="ECO:0007669"/>
    <property type="project" value="TreeGrafter"/>
</dbReference>
<feature type="compositionally biased region" description="Low complexity" evidence="7">
    <location>
        <begin position="97"/>
        <end position="118"/>
    </location>
</feature>
<dbReference type="PROSITE" id="PS50089">
    <property type="entry name" value="ZF_RING_2"/>
    <property type="match status" value="1"/>
</dbReference>
<accession>A0A8H7EWB1</accession>
<dbReference type="Pfam" id="PF17123">
    <property type="entry name" value="zf-RING_11"/>
    <property type="match status" value="1"/>
</dbReference>
<evidence type="ECO:0000256" key="2">
    <source>
        <dbReference type="ARBA" id="ARBA00022723"/>
    </source>
</evidence>
<gene>
    <name evidence="10" type="ORF">Agabi119p4_11051</name>
</gene>
<evidence type="ECO:0000256" key="4">
    <source>
        <dbReference type="ARBA" id="ARBA00022786"/>
    </source>
</evidence>
<feature type="compositionally biased region" description="Low complexity" evidence="7">
    <location>
        <begin position="152"/>
        <end position="177"/>
    </location>
</feature>
<evidence type="ECO:0000259" key="8">
    <source>
        <dbReference type="PROSITE" id="PS50006"/>
    </source>
</evidence>
<dbReference type="InterPro" id="IPR013083">
    <property type="entry name" value="Znf_RING/FYVE/PHD"/>
</dbReference>
<keyword evidence="4" id="KW-0833">Ubl conjugation pathway</keyword>
<evidence type="ECO:0000256" key="1">
    <source>
        <dbReference type="ARBA" id="ARBA00022679"/>
    </source>
</evidence>
<dbReference type="GO" id="GO:0061630">
    <property type="term" value="F:ubiquitin protein ligase activity"/>
    <property type="evidence" value="ECO:0007669"/>
    <property type="project" value="TreeGrafter"/>
</dbReference>
<dbReference type="AlphaFoldDB" id="A0A8H7EWB1"/>
<feature type="domain" description="FHA" evidence="8">
    <location>
        <begin position="208"/>
        <end position="272"/>
    </location>
</feature>
<feature type="region of interest" description="Disordered" evidence="7">
    <location>
        <begin position="434"/>
        <end position="623"/>
    </location>
</feature>
<keyword evidence="1" id="KW-0808">Transferase</keyword>
<feature type="compositionally biased region" description="Low complexity" evidence="7">
    <location>
        <begin position="532"/>
        <end position="541"/>
    </location>
</feature>
<keyword evidence="3 6" id="KW-0863">Zinc-finger</keyword>
<dbReference type="FunFam" id="2.60.200.20:FF:000044">
    <property type="entry name" value="Chromosome 8, whole genome shotgun sequence"/>
    <property type="match status" value="1"/>
</dbReference>
<feature type="region of interest" description="Disordered" evidence="7">
    <location>
        <begin position="1"/>
        <end position="123"/>
    </location>
</feature>
<proteinExistence type="predicted"/>
<dbReference type="Pfam" id="PF00498">
    <property type="entry name" value="FHA"/>
    <property type="match status" value="1"/>
</dbReference>
<keyword evidence="2" id="KW-0479">Metal-binding</keyword>
<organism evidence="10 11">
    <name type="scientific">Agaricus bisporus var. burnettii</name>
    <dbReference type="NCBI Taxonomy" id="192524"/>
    <lineage>
        <taxon>Eukaryota</taxon>
        <taxon>Fungi</taxon>
        <taxon>Dikarya</taxon>
        <taxon>Basidiomycota</taxon>
        <taxon>Agaricomycotina</taxon>
        <taxon>Agaricomycetes</taxon>
        <taxon>Agaricomycetidae</taxon>
        <taxon>Agaricales</taxon>
        <taxon>Agaricineae</taxon>
        <taxon>Agaricaceae</taxon>
        <taxon>Agaricus</taxon>
    </lineage>
</organism>
<evidence type="ECO:0000313" key="10">
    <source>
        <dbReference type="EMBL" id="KAF7760375.1"/>
    </source>
</evidence>
<keyword evidence="5" id="KW-0862">Zinc</keyword>
<feature type="domain" description="RING-type" evidence="9">
    <location>
        <begin position="363"/>
        <end position="407"/>
    </location>
</feature>
<dbReference type="InterPro" id="IPR008984">
    <property type="entry name" value="SMAD_FHA_dom_sf"/>
</dbReference>
<dbReference type="InterPro" id="IPR000253">
    <property type="entry name" value="FHA_dom"/>
</dbReference>
<dbReference type="SUPFAM" id="SSF57850">
    <property type="entry name" value="RING/U-box"/>
    <property type="match status" value="1"/>
</dbReference>
<dbReference type="GO" id="GO:0008270">
    <property type="term" value="F:zinc ion binding"/>
    <property type="evidence" value="ECO:0007669"/>
    <property type="project" value="UniProtKB-KW"/>
</dbReference>
<protein>
    <recommendedName>
        <fullName evidence="12">SMAD/FHA domain-containing protein</fullName>
    </recommendedName>
</protein>
<reference evidence="10 11" key="1">
    <citation type="journal article" name="Sci. Rep.">
        <title>Telomere-to-telomere assembled and centromere annotated genomes of the two main subspecies of the button mushroom Agaricus bisporus reveal especially polymorphic chromosome ends.</title>
        <authorList>
            <person name="Sonnenberg A.S.M."/>
            <person name="Sedaghat-Telgerd N."/>
            <person name="Lavrijssen B."/>
            <person name="Ohm R.A."/>
            <person name="Hendrickx P.M."/>
            <person name="Scholtmeijer K."/>
            <person name="Baars J.J.P."/>
            <person name="van Peer A."/>
        </authorList>
    </citation>
    <scope>NUCLEOTIDE SEQUENCE [LARGE SCALE GENOMIC DNA]</scope>
    <source>
        <strain evidence="10 11">H119_p4</strain>
    </source>
</reference>
<dbReference type="Gene3D" id="2.60.200.20">
    <property type="match status" value="1"/>
</dbReference>
<dbReference type="PANTHER" id="PTHR15067:SF7">
    <property type="entry name" value="E3 UBIQUITIN-PROTEIN LIGASE DMA1-RELATED"/>
    <property type="match status" value="1"/>
</dbReference>
<feature type="compositionally biased region" description="Pro residues" evidence="7">
    <location>
        <begin position="40"/>
        <end position="50"/>
    </location>
</feature>
<evidence type="ECO:0008006" key="12">
    <source>
        <dbReference type="Google" id="ProtNLM"/>
    </source>
</evidence>
<dbReference type="Proteomes" id="UP000629468">
    <property type="component" value="Unassembled WGS sequence"/>
</dbReference>
<evidence type="ECO:0000256" key="3">
    <source>
        <dbReference type="ARBA" id="ARBA00022771"/>
    </source>
</evidence>
<dbReference type="GO" id="GO:0005829">
    <property type="term" value="C:cytosol"/>
    <property type="evidence" value="ECO:0007669"/>
    <property type="project" value="TreeGrafter"/>
</dbReference>
<dbReference type="Gene3D" id="3.30.40.10">
    <property type="entry name" value="Zinc/RING finger domain, C3HC4 (zinc finger)"/>
    <property type="match status" value="1"/>
</dbReference>
<sequence>MEPESPPSRTTILSSLLRGRPRNSSQSHANAADNHNHELSPPPPLSPSPAPLGSRNRRTQAQAAAPATAAQMQPSTSQPQQSAGLAISQMLRRRRSAGNVQQQQSQNQNSNQAQHSGHAPPHIMSQTAQTGLALAGFNVESSQTASNPTSHGPQSTQGPSAPQAAAAHSQSNNATASHRIRLVPQLDSRRSLRFDPIGRDLRESDPPLRIGRFTDRSGLGLSAINSINSNKLAFRSKVVSRAHAEIWVDGGGKFFIRDTKSSSGTFLNHVRLSSAGTESRPFQIKDGDFLQLGVDYQGGTEDIYKSVKIRVEIGREWQAGVNAFNTNAFKNIKALTLPATASAAAQSTTNNSGRTKNLGIPDCCICLFSVTIRQALFIAPCSHAFHYKCIKPVLESHHPAFSCPLCRTFADLEEDVEVDEGSWECGSDVEKLIGDSALPSPLPGGGRADDGDDRMDVDGIIHPNARASGEERPAVVPEEPEEDEGVVNPFQGGRPSVSPNPEGVLSGDDDSDMAQVTATVQRQESPLPPNSIPISNSITPPVQGNLGTGNNGSSAVWGSPGAESTSESARGDSPVLVNVIGGPGQGAQIAIAAGGGGDGDGDMGMGGDTVGIEGETVGGKRKR</sequence>
<dbReference type="GO" id="GO:0032153">
    <property type="term" value="C:cell division site"/>
    <property type="evidence" value="ECO:0007669"/>
    <property type="project" value="TreeGrafter"/>
</dbReference>
<feature type="region of interest" description="Disordered" evidence="7">
    <location>
        <begin position="140"/>
        <end position="184"/>
    </location>
</feature>
<dbReference type="SUPFAM" id="SSF49879">
    <property type="entry name" value="SMAD/FHA domain"/>
    <property type="match status" value="1"/>
</dbReference>
<dbReference type="GO" id="GO:0006511">
    <property type="term" value="P:ubiquitin-dependent protein catabolic process"/>
    <property type="evidence" value="ECO:0007669"/>
    <property type="project" value="TreeGrafter"/>
</dbReference>
<dbReference type="EMBL" id="JABXXO010000015">
    <property type="protein sequence ID" value="KAF7760375.1"/>
    <property type="molecule type" value="Genomic_DNA"/>
</dbReference>
<dbReference type="PANTHER" id="PTHR15067">
    <property type="entry name" value="E3 UBIQUITIN-PROTEIN LIGASE RNF8"/>
    <property type="match status" value="1"/>
</dbReference>
<dbReference type="InterPro" id="IPR001841">
    <property type="entry name" value="Znf_RING"/>
</dbReference>
<feature type="compositionally biased region" description="Gly residues" evidence="7">
    <location>
        <begin position="593"/>
        <end position="609"/>
    </location>
</feature>
<evidence type="ECO:0000256" key="7">
    <source>
        <dbReference type="SAM" id="MobiDB-lite"/>
    </source>
</evidence>
<name>A0A8H7EWB1_AGABI</name>
<feature type="compositionally biased region" description="Polar residues" evidence="7">
    <location>
        <begin position="140"/>
        <end position="151"/>
    </location>
</feature>
<evidence type="ECO:0000313" key="11">
    <source>
        <dbReference type="Proteomes" id="UP000629468"/>
    </source>
</evidence>